<evidence type="ECO:0000313" key="5">
    <source>
        <dbReference type="EMBL" id="KAJ5382118.1"/>
    </source>
</evidence>
<accession>A0A9W9VH83</accession>
<gene>
    <name evidence="5" type="ORF">N7517_000029</name>
</gene>
<dbReference type="Pfam" id="PF13439">
    <property type="entry name" value="Glyco_transf_4"/>
    <property type="match status" value="1"/>
</dbReference>
<evidence type="ECO:0000259" key="3">
    <source>
        <dbReference type="Pfam" id="PF00534"/>
    </source>
</evidence>
<keyword evidence="5" id="KW-0808">Transferase</keyword>
<dbReference type="OrthoDB" id="512920at2759"/>
<evidence type="ECO:0000256" key="1">
    <source>
        <dbReference type="ARBA" id="ARBA00022676"/>
    </source>
</evidence>
<dbReference type="SUPFAM" id="SSF53756">
    <property type="entry name" value="UDP-Glycosyltransferase/glycogen phosphorylase"/>
    <property type="match status" value="1"/>
</dbReference>
<keyword evidence="2" id="KW-0812">Transmembrane</keyword>
<dbReference type="PANTHER" id="PTHR45947:SF3">
    <property type="entry name" value="SULFOQUINOVOSYL TRANSFERASE SQD2"/>
    <property type="match status" value="1"/>
</dbReference>
<keyword evidence="2" id="KW-1133">Transmembrane helix</keyword>
<sequence length="485" mass="54064">MAESTPLLSSEGVKGKDFYLDFPSTLRGKKILITTESWGPVNGVSRTTRSLVEYLLDNGMELILVAPNFKGQSSKQTWERRLPGCALPYNPDLTVVYPFHLDDLFSQCFQPDIIYLASPASLGFQMLLQIRQLRSPPPVLLNFQTDLSAYAKIMLPTPLDKFGVWLLASVQGFLFRARAIHTIFYPCSAIREYLERARVPVDRLVQLGRGVDTLLFSPTQRDESYRRHIAPHGEIILICVCRIAPEKGFEFLAQVVNQLAADKLPFKLLVIGGNRNLAIENQVQRLFDGVQDHVVFTGALTGSALSRAYASADLFLHCSITETFGLVVLEAMASGVPVIARDQGGPSDIIRHGQTGYLVPPRNMECFVHSVKVICLDPIRRAKLAVAARQYADDTTWEKINCQAAWQMAEALSYTDQESQGSRQVIRPWAIGWVLEQLRLLLAVGVVCFMWLISVVPLIVHGNRFLPRAGLAVQGQFQGTRPLRG</sequence>
<feature type="transmembrane region" description="Helical" evidence="2">
    <location>
        <begin position="440"/>
        <end position="460"/>
    </location>
</feature>
<reference evidence="5" key="2">
    <citation type="journal article" date="2023" name="IMA Fungus">
        <title>Comparative genomic study of the Penicillium genus elucidates a diverse pangenome and 15 lateral gene transfer events.</title>
        <authorList>
            <person name="Petersen C."/>
            <person name="Sorensen T."/>
            <person name="Nielsen M.R."/>
            <person name="Sondergaard T.E."/>
            <person name="Sorensen J.L."/>
            <person name="Fitzpatrick D.A."/>
            <person name="Frisvad J.C."/>
            <person name="Nielsen K.L."/>
        </authorList>
    </citation>
    <scope>NUCLEOTIDE SEQUENCE</scope>
    <source>
        <strain evidence="5">IBT 3081</strain>
    </source>
</reference>
<dbReference type="Gene3D" id="3.40.50.2000">
    <property type="entry name" value="Glycogen Phosphorylase B"/>
    <property type="match status" value="2"/>
</dbReference>
<comment type="caution">
    <text evidence="5">The sequence shown here is derived from an EMBL/GenBank/DDBJ whole genome shotgun (WGS) entry which is preliminary data.</text>
</comment>
<dbReference type="InterPro" id="IPR050194">
    <property type="entry name" value="Glycosyltransferase_grp1"/>
</dbReference>
<feature type="domain" description="Glycosyltransferase subfamily 4-like N-terminal" evidence="4">
    <location>
        <begin position="41"/>
        <end position="213"/>
    </location>
</feature>
<protein>
    <submittedName>
        <fullName evidence="5">Glycosyl transferase family 1</fullName>
    </submittedName>
</protein>
<dbReference type="PANTHER" id="PTHR45947">
    <property type="entry name" value="SULFOQUINOVOSYL TRANSFERASE SQD2"/>
    <property type="match status" value="1"/>
</dbReference>
<dbReference type="InterPro" id="IPR028098">
    <property type="entry name" value="Glyco_trans_4-like_N"/>
</dbReference>
<dbReference type="Pfam" id="PF00534">
    <property type="entry name" value="Glycos_transf_1"/>
    <property type="match status" value="1"/>
</dbReference>
<keyword evidence="2" id="KW-0472">Membrane</keyword>
<reference evidence="5" key="1">
    <citation type="submission" date="2022-12" db="EMBL/GenBank/DDBJ databases">
        <authorList>
            <person name="Petersen C."/>
        </authorList>
    </citation>
    <scope>NUCLEOTIDE SEQUENCE</scope>
    <source>
        <strain evidence="5">IBT 3081</strain>
    </source>
</reference>
<evidence type="ECO:0000313" key="6">
    <source>
        <dbReference type="Proteomes" id="UP001147752"/>
    </source>
</evidence>
<dbReference type="AlphaFoldDB" id="A0A9W9VH83"/>
<dbReference type="InterPro" id="IPR001296">
    <property type="entry name" value="Glyco_trans_1"/>
</dbReference>
<feature type="domain" description="Glycosyl transferase family 1" evidence="3">
    <location>
        <begin position="222"/>
        <end position="390"/>
    </location>
</feature>
<dbReference type="GeneID" id="81456942"/>
<evidence type="ECO:0000259" key="4">
    <source>
        <dbReference type="Pfam" id="PF13439"/>
    </source>
</evidence>
<keyword evidence="1" id="KW-0328">Glycosyltransferase</keyword>
<organism evidence="5 6">
    <name type="scientific">Penicillium concentricum</name>
    <dbReference type="NCBI Taxonomy" id="293559"/>
    <lineage>
        <taxon>Eukaryota</taxon>
        <taxon>Fungi</taxon>
        <taxon>Dikarya</taxon>
        <taxon>Ascomycota</taxon>
        <taxon>Pezizomycotina</taxon>
        <taxon>Eurotiomycetes</taxon>
        <taxon>Eurotiomycetidae</taxon>
        <taxon>Eurotiales</taxon>
        <taxon>Aspergillaceae</taxon>
        <taxon>Penicillium</taxon>
    </lineage>
</organism>
<name>A0A9W9VH83_9EURO</name>
<keyword evidence="6" id="KW-1185">Reference proteome</keyword>
<dbReference type="CDD" id="cd03814">
    <property type="entry name" value="GT4-like"/>
    <property type="match status" value="1"/>
</dbReference>
<dbReference type="Proteomes" id="UP001147752">
    <property type="component" value="Unassembled WGS sequence"/>
</dbReference>
<evidence type="ECO:0000256" key="2">
    <source>
        <dbReference type="SAM" id="Phobius"/>
    </source>
</evidence>
<dbReference type="RefSeq" id="XP_056581894.1">
    <property type="nucleotide sequence ID" value="XM_056717759.1"/>
</dbReference>
<dbReference type="EMBL" id="JAPZBT010000001">
    <property type="protein sequence ID" value="KAJ5382118.1"/>
    <property type="molecule type" value="Genomic_DNA"/>
</dbReference>
<dbReference type="GO" id="GO:0016757">
    <property type="term" value="F:glycosyltransferase activity"/>
    <property type="evidence" value="ECO:0007669"/>
    <property type="project" value="UniProtKB-KW"/>
</dbReference>
<proteinExistence type="predicted"/>